<dbReference type="Gene3D" id="3.60.20.10">
    <property type="entry name" value="Glutamine Phosphoribosylpyrophosphate, subunit 1, domain 1"/>
    <property type="match status" value="1"/>
</dbReference>
<reference evidence="6" key="1">
    <citation type="submission" date="2018-06" db="EMBL/GenBank/DDBJ databases">
        <authorList>
            <person name="Zhirakovskaya E."/>
        </authorList>
    </citation>
    <scope>NUCLEOTIDE SEQUENCE</scope>
</reference>
<dbReference type="InterPro" id="IPR033738">
    <property type="entry name" value="AsnB_N"/>
</dbReference>
<evidence type="ECO:0000256" key="1">
    <source>
        <dbReference type="ARBA" id="ARBA00005752"/>
    </source>
</evidence>
<dbReference type="GO" id="GO:0005829">
    <property type="term" value="C:cytosol"/>
    <property type="evidence" value="ECO:0007669"/>
    <property type="project" value="TreeGrafter"/>
</dbReference>
<keyword evidence="4" id="KW-0315">Glutamine amidotransferase</keyword>
<accession>A0A3B1BYT3</accession>
<dbReference type="Pfam" id="PF00733">
    <property type="entry name" value="Asn_synthase"/>
    <property type="match status" value="1"/>
</dbReference>
<dbReference type="CDD" id="cd01991">
    <property type="entry name" value="Asn_synthase_B_C"/>
    <property type="match status" value="1"/>
</dbReference>
<organism evidence="6">
    <name type="scientific">hydrothermal vent metagenome</name>
    <dbReference type="NCBI Taxonomy" id="652676"/>
    <lineage>
        <taxon>unclassified sequences</taxon>
        <taxon>metagenomes</taxon>
        <taxon>ecological metagenomes</taxon>
    </lineage>
</organism>
<dbReference type="GO" id="GO:0005524">
    <property type="term" value="F:ATP binding"/>
    <property type="evidence" value="ECO:0007669"/>
    <property type="project" value="UniProtKB-KW"/>
</dbReference>
<dbReference type="PANTHER" id="PTHR43284:SF1">
    <property type="entry name" value="ASPARAGINE SYNTHETASE"/>
    <property type="match status" value="1"/>
</dbReference>
<evidence type="ECO:0000256" key="4">
    <source>
        <dbReference type="ARBA" id="ARBA00022962"/>
    </source>
</evidence>
<dbReference type="CDD" id="cd00712">
    <property type="entry name" value="AsnB"/>
    <property type="match status" value="1"/>
</dbReference>
<dbReference type="InterPro" id="IPR014729">
    <property type="entry name" value="Rossmann-like_a/b/a_fold"/>
</dbReference>
<dbReference type="InterPro" id="IPR001962">
    <property type="entry name" value="Asn_synthase"/>
</dbReference>
<dbReference type="Gene3D" id="3.40.50.620">
    <property type="entry name" value="HUPs"/>
    <property type="match status" value="1"/>
</dbReference>
<dbReference type="SUPFAM" id="SSF56235">
    <property type="entry name" value="N-terminal nucleophile aminohydrolases (Ntn hydrolases)"/>
    <property type="match status" value="1"/>
</dbReference>
<dbReference type="PANTHER" id="PTHR43284">
    <property type="entry name" value="ASPARAGINE SYNTHETASE (GLUTAMINE-HYDROLYZING)"/>
    <property type="match status" value="1"/>
</dbReference>
<dbReference type="InterPro" id="IPR017932">
    <property type="entry name" value="GATase_2_dom"/>
</dbReference>
<gene>
    <name evidence="6" type="ORF">MNBD_IGNAVI01-2676</name>
</gene>
<dbReference type="EMBL" id="UOGD01000181">
    <property type="protein sequence ID" value="VAX20952.1"/>
    <property type="molecule type" value="Genomic_DNA"/>
</dbReference>
<dbReference type="PROSITE" id="PS51278">
    <property type="entry name" value="GATASE_TYPE_2"/>
    <property type="match status" value="1"/>
</dbReference>
<dbReference type="GO" id="GO:0006529">
    <property type="term" value="P:asparagine biosynthetic process"/>
    <property type="evidence" value="ECO:0007669"/>
    <property type="project" value="InterPro"/>
</dbReference>
<dbReference type="NCBIfam" id="TIGR01536">
    <property type="entry name" value="asn_synth_AEB"/>
    <property type="match status" value="1"/>
</dbReference>
<protein>
    <submittedName>
        <fullName evidence="6">Asparagine synthetase [glutamine-hydrolyzing]</fullName>
        <ecNumber evidence="6">6.3.5.4</ecNumber>
    </submittedName>
</protein>
<dbReference type="PIRSF" id="PIRSF001589">
    <property type="entry name" value="Asn_synthetase_glu-h"/>
    <property type="match status" value="1"/>
</dbReference>
<proteinExistence type="inferred from homology"/>
<comment type="similarity">
    <text evidence="1">Belongs to the asparagine synthetase family.</text>
</comment>
<dbReference type="SUPFAM" id="SSF52402">
    <property type="entry name" value="Adenine nucleotide alpha hydrolases-like"/>
    <property type="match status" value="1"/>
</dbReference>
<evidence type="ECO:0000256" key="3">
    <source>
        <dbReference type="ARBA" id="ARBA00022840"/>
    </source>
</evidence>
<dbReference type="Pfam" id="PF13537">
    <property type="entry name" value="GATase_7"/>
    <property type="match status" value="1"/>
</dbReference>
<feature type="domain" description="Glutamine amidotransferase type-2" evidence="5">
    <location>
        <begin position="2"/>
        <end position="213"/>
    </location>
</feature>
<dbReference type="InterPro" id="IPR006426">
    <property type="entry name" value="Asn_synth_AEB"/>
</dbReference>
<dbReference type="AlphaFoldDB" id="A0A3B1BYT3"/>
<dbReference type="EC" id="6.3.5.4" evidence="6"/>
<evidence type="ECO:0000256" key="2">
    <source>
        <dbReference type="ARBA" id="ARBA00022741"/>
    </source>
</evidence>
<dbReference type="InterPro" id="IPR051786">
    <property type="entry name" value="ASN_synthetase/amidase"/>
</dbReference>
<keyword evidence="6" id="KW-0436">Ligase</keyword>
<keyword evidence="2" id="KW-0547">Nucleotide-binding</keyword>
<sequence>MCGISGILNLKEPKKIKITQLKELISVLKHRGPDEVGAYIDNWAGLVHSRLSIIGIKGGVQPIHNENKSLWIIFNGEIFNYPELRETLIKLGHHFYTTTDTEVLLHLYEEKGIDFLQELNGQFAFALWDVQKKEMILGRDRVGIRPLHYTVSNNQLFFSSEIKSIFTQKSIERSIDPSVLDQIFSYWTPLPGETIFKGIKEVPPGSYLKISSGKLSLNKYWNYPYYSEDEQLDLSLSNITEEVKSLLYDSIKLRLRADVPVGAYLSGGLDSSIITYIVNNSFNNDLNTFGIRFQDKDFDEGGYQKEMVDQLKTNHLEIIAKSEEIGLHFPNVLWHIEKPILRTAPVPLYLLSNLVHNNKLKVVLTGEGADEIFGGYNIFREAKARLFWSKDPNSGKRPLLLGKLYPYIFKDPKLRSMLKSFFGVGIDNPDFSYFSHQIRWQNTRKLTNFLSNDYTLNSEQNFFDRFNNYLPEGFNRRDLLSKSQYLEITTFLSNYLLSSQGDRVAMANSVEIRFPFLDHRLIEFMAKVPSRYKIFGMNEKFLLKKSYRDVLPPNIINRSKHPYRAPIKQSLLDNNNAEIFKKYCSIDSIENTGIFDEIKTEKLFKKLTRFENPNEWDNMALTGIFSTQVIYDKFVRPTSIEANSNFKFDFLIDKRK</sequence>
<keyword evidence="3" id="KW-0067">ATP-binding</keyword>
<evidence type="ECO:0000313" key="6">
    <source>
        <dbReference type="EMBL" id="VAX20952.1"/>
    </source>
</evidence>
<dbReference type="GO" id="GO:0004066">
    <property type="term" value="F:asparagine synthase (glutamine-hydrolyzing) activity"/>
    <property type="evidence" value="ECO:0007669"/>
    <property type="project" value="UniProtKB-EC"/>
</dbReference>
<dbReference type="InterPro" id="IPR029055">
    <property type="entry name" value="Ntn_hydrolases_N"/>
</dbReference>
<name>A0A3B1BYT3_9ZZZZ</name>
<evidence type="ECO:0000259" key="5">
    <source>
        <dbReference type="PROSITE" id="PS51278"/>
    </source>
</evidence>